<dbReference type="Proteomes" id="UP001642360">
    <property type="component" value="Unassembled WGS sequence"/>
</dbReference>
<keyword evidence="1" id="KW-0812">Transmembrane</keyword>
<reference evidence="3 4" key="1">
    <citation type="submission" date="2024-02" db="EMBL/GenBank/DDBJ databases">
        <authorList>
            <person name="Vignale AGUSTIN F."/>
            <person name="Sosa J E."/>
            <person name="Modenutti C."/>
        </authorList>
    </citation>
    <scope>NUCLEOTIDE SEQUENCE [LARGE SCALE GENOMIC DNA]</scope>
</reference>
<keyword evidence="1" id="KW-0472">Membrane</keyword>
<feature type="transmembrane region" description="Helical" evidence="1">
    <location>
        <begin position="74"/>
        <end position="99"/>
    </location>
</feature>
<evidence type="ECO:0000313" key="2">
    <source>
        <dbReference type="EMBL" id="CAK9150894.1"/>
    </source>
</evidence>
<evidence type="ECO:0000313" key="4">
    <source>
        <dbReference type="Proteomes" id="UP001642360"/>
    </source>
</evidence>
<keyword evidence="1" id="KW-1133">Transmembrane helix</keyword>
<accession>A0ABC8T560</accession>
<name>A0ABC8T560_9AQUA</name>
<feature type="non-terminal residue" evidence="3">
    <location>
        <position position="1"/>
    </location>
</feature>
<dbReference type="EMBL" id="CAUOFW020002070">
    <property type="protein sequence ID" value="CAK9150894.1"/>
    <property type="molecule type" value="Genomic_DNA"/>
</dbReference>
<evidence type="ECO:0000313" key="3">
    <source>
        <dbReference type="EMBL" id="CAK9162208.1"/>
    </source>
</evidence>
<proteinExistence type="predicted"/>
<dbReference type="AlphaFoldDB" id="A0ABC8T560"/>
<protein>
    <submittedName>
        <fullName evidence="3">Uncharacterized protein</fullName>
    </submittedName>
</protein>
<gene>
    <name evidence="2" type="ORF">ILEXP_LOCUS19048</name>
    <name evidence="3" type="ORF">ILEXP_LOCUS31053</name>
</gene>
<sequence>VRGRIMCVRCNMQINVLKSLIELIVALEYNMANRVADLTNRFGREIAITGSRTRIIVTVRIAIKAATTTRSRKLAIVGTTVVVLSKATITMATTITTILL</sequence>
<organism evidence="3 4">
    <name type="scientific">Ilex paraguariensis</name>
    <name type="common">yerba mate</name>
    <dbReference type="NCBI Taxonomy" id="185542"/>
    <lineage>
        <taxon>Eukaryota</taxon>
        <taxon>Viridiplantae</taxon>
        <taxon>Streptophyta</taxon>
        <taxon>Embryophyta</taxon>
        <taxon>Tracheophyta</taxon>
        <taxon>Spermatophyta</taxon>
        <taxon>Magnoliopsida</taxon>
        <taxon>eudicotyledons</taxon>
        <taxon>Gunneridae</taxon>
        <taxon>Pentapetalae</taxon>
        <taxon>asterids</taxon>
        <taxon>campanulids</taxon>
        <taxon>Aquifoliales</taxon>
        <taxon>Aquifoliaceae</taxon>
        <taxon>Ilex</taxon>
    </lineage>
</organism>
<dbReference type="EMBL" id="CAUOFW020003813">
    <property type="protein sequence ID" value="CAK9162208.1"/>
    <property type="molecule type" value="Genomic_DNA"/>
</dbReference>
<keyword evidence="4" id="KW-1185">Reference proteome</keyword>
<comment type="caution">
    <text evidence="3">The sequence shown here is derived from an EMBL/GenBank/DDBJ whole genome shotgun (WGS) entry which is preliminary data.</text>
</comment>
<evidence type="ECO:0000256" key="1">
    <source>
        <dbReference type="SAM" id="Phobius"/>
    </source>
</evidence>